<sequence length="43" mass="4512">MGPVTASGSSHCTGLKNNFKQLAPLVRSGFQVYCDTNLLPSTA</sequence>
<evidence type="ECO:0000313" key="1">
    <source>
        <dbReference type="EMBL" id="JAH40157.1"/>
    </source>
</evidence>
<dbReference type="AlphaFoldDB" id="A0A0E9SFW9"/>
<proteinExistence type="predicted"/>
<name>A0A0E9SFW9_ANGAN</name>
<organism evidence="1">
    <name type="scientific">Anguilla anguilla</name>
    <name type="common">European freshwater eel</name>
    <name type="synonym">Muraena anguilla</name>
    <dbReference type="NCBI Taxonomy" id="7936"/>
    <lineage>
        <taxon>Eukaryota</taxon>
        <taxon>Metazoa</taxon>
        <taxon>Chordata</taxon>
        <taxon>Craniata</taxon>
        <taxon>Vertebrata</taxon>
        <taxon>Euteleostomi</taxon>
        <taxon>Actinopterygii</taxon>
        <taxon>Neopterygii</taxon>
        <taxon>Teleostei</taxon>
        <taxon>Anguilliformes</taxon>
        <taxon>Anguillidae</taxon>
        <taxon>Anguilla</taxon>
    </lineage>
</organism>
<protein>
    <submittedName>
        <fullName evidence="1">Uncharacterized protein</fullName>
    </submittedName>
</protein>
<accession>A0A0E9SFW9</accession>
<dbReference type="EMBL" id="GBXM01068420">
    <property type="protein sequence ID" value="JAH40157.1"/>
    <property type="molecule type" value="Transcribed_RNA"/>
</dbReference>
<reference evidence="1" key="1">
    <citation type="submission" date="2014-11" db="EMBL/GenBank/DDBJ databases">
        <authorList>
            <person name="Amaro Gonzalez C."/>
        </authorList>
    </citation>
    <scope>NUCLEOTIDE SEQUENCE</scope>
</reference>
<reference evidence="1" key="2">
    <citation type="journal article" date="2015" name="Fish Shellfish Immunol.">
        <title>Early steps in the European eel (Anguilla anguilla)-Vibrio vulnificus interaction in the gills: Role of the RtxA13 toxin.</title>
        <authorList>
            <person name="Callol A."/>
            <person name="Pajuelo D."/>
            <person name="Ebbesson L."/>
            <person name="Teles M."/>
            <person name="MacKenzie S."/>
            <person name="Amaro C."/>
        </authorList>
    </citation>
    <scope>NUCLEOTIDE SEQUENCE</scope>
</reference>